<dbReference type="PANTHER" id="PTHR46268">
    <property type="entry name" value="STRESS RESPONSE PROTEIN NHAX"/>
    <property type="match status" value="1"/>
</dbReference>
<evidence type="ECO:0000256" key="1">
    <source>
        <dbReference type="ARBA" id="ARBA00008791"/>
    </source>
</evidence>
<dbReference type="PRINTS" id="PR01438">
    <property type="entry name" value="UNVRSLSTRESS"/>
</dbReference>
<evidence type="ECO:0000313" key="3">
    <source>
        <dbReference type="EMBL" id="UYB35933.1"/>
    </source>
</evidence>
<organism evidence="3 4">
    <name type="scientific">Arthrobacter koreensis</name>
    <dbReference type="NCBI Taxonomy" id="199136"/>
    <lineage>
        <taxon>Bacteria</taxon>
        <taxon>Bacillati</taxon>
        <taxon>Actinomycetota</taxon>
        <taxon>Actinomycetes</taxon>
        <taxon>Micrococcales</taxon>
        <taxon>Micrococcaceae</taxon>
        <taxon>Arthrobacter</taxon>
    </lineage>
</organism>
<proteinExistence type="inferred from homology"/>
<dbReference type="InterPro" id="IPR014729">
    <property type="entry name" value="Rossmann-like_a/b/a_fold"/>
</dbReference>
<gene>
    <name evidence="3" type="ORF">N9A08_15170</name>
</gene>
<dbReference type="EMBL" id="CP106856">
    <property type="protein sequence ID" value="UYB35933.1"/>
    <property type="molecule type" value="Genomic_DNA"/>
</dbReference>
<evidence type="ECO:0000313" key="4">
    <source>
        <dbReference type="Proteomes" id="UP001063368"/>
    </source>
</evidence>
<dbReference type="Proteomes" id="UP001063368">
    <property type="component" value="Chromosome"/>
</dbReference>
<reference evidence="3" key="1">
    <citation type="submission" date="2022-09" db="EMBL/GenBank/DDBJ databases">
        <authorList>
            <person name="Li D."/>
            <person name="Cheng J."/>
            <person name="Li Y."/>
        </authorList>
    </citation>
    <scope>NUCLEOTIDE SEQUENCE</scope>
    <source>
        <strain evidence="3">DL</strain>
    </source>
</reference>
<comment type="similarity">
    <text evidence="1">Belongs to the universal stress protein A family.</text>
</comment>
<dbReference type="InterPro" id="IPR006015">
    <property type="entry name" value="Universal_stress_UspA"/>
</dbReference>
<accession>A0ABY6FRU2</accession>
<protein>
    <submittedName>
        <fullName evidence="3">Universal stress protein</fullName>
    </submittedName>
</protein>
<feature type="domain" description="UspA" evidence="2">
    <location>
        <begin position="7"/>
        <end position="141"/>
    </location>
</feature>
<sequence>MVEPAQFKKIVVGVDGSDSSVQALLQAQALAVPLGATLEAVTCWEIPQLYDRYVVLQADDFRDSAEKVQQDALTRAFGNEVPRNVTARLIHGSPKSALIEESQSASMLVLGRRGHGRFAGHLFGSVSSSLVVHAHCPVLVVQLPDAGEASSA</sequence>
<dbReference type="CDD" id="cd00293">
    <property type="entry name" value="USP-like"/>
    <property type="match status" value="1"/>
</dbReference>
<dbReference type="InterPro" id="IPR006016">
    <property type="entry name" value="UspA"/>
</dbReference>
<keyword evidence="4" id="KW-1185">Reference proteome</keyword>
<dbReference type="Pfam" id="PF00582">
    <property type="entry name" value="Usp"/>
    <property type="match status" value="1"/>
</dbReference>
<dbReference type="SUPFAM" id="SSF52402">
    <property type="entry name" value="Adenine nucleotide alpha hydrolases-like"/>
    <property type="match status" value="1"/>
</dbReference>
<dbReference type="RefSeq" id="WP_091601211.1">
    <property type="nucleotide sequence ID" value="NZ_CECE01000002.1"/>
</dbReference>
<name>A0ABY6FRU2_9MICC</name>
<dbReference type="PANTHER" id="PTHR46268:SF6">
    <property type="entry name" value="UNIVERSAL STRESS PROTEIN UP12"/>
    <property type="match status" value="1"/>
</dbReference>
<evidence type="ECO:0000259" key="2">
    <source>
        <dbReference type="Pfam" id="PF00582"/>
    </source>
</evidence>
<dbReference type="Gene3D" id="3.40.50.620">
    <property type="entry name" value="HUPs"/>
    <property type="match status" value="1"/>
</dbReference>